<evidence type="ECO:0000313" key="1">
    <source>
        <dbReference type="EMBL" id="PAV78843.1"/>
    </source>
</evidence>
<proteinExistence type="predicted"/>
<sequence length="676" mass="81902">MSTDEQKLRDIKDLMIPIIKKDYEHVNNKALNDQLCDQLWKGHELKFIEQFEYNMRWSFRLLKPDVPKEVRYLEHEIRRLKVKSDLYGRPNKNRVVNMLKEAINKYSGSTITKYTELRNESLGRKTTLIATEKPKSTENVKAKNVKENNRSLPTSNKQLIYRDKLLENWAENFYDENDEQTPAKVDYWNRQFYILYVEEKSDAEKLKALKKVFFEGTRANSDELYLSDEDLEVKWKNVVEDKLDDIRYVNDKLKRFRKTGLPKRVRQLNKDLMKMRFSRQFYEHNKEDAIEMIKNAAKPYSDQELMWWEATFENSYYTDNETPYGKRMLIIQENTRFYHDRYATWTPKFSNLINKRRKLECDQSKTVEQRMIELKPLNIEANEAWNKQKKTPEEAEKYWEREKQNQKEQIEICDKQAKKFQGTGPRVNQLYWDIENLRLSDAFFHATYDKKVSMYTKTPPDIEKPIIYRDKLIRDWAQIFYNENTALTPVTIDYVNKENQIMYFENKSEDEKLQLYSENDTSYGKRLLIINYYVSTEHNKGMKWPLKWARASNKLRRIECDQMKSIEQRLNEVKPIIIARHEDNNQVKFVPQQAEDYWEREQINARNRIERCDREVERFNQAEPRVKQLWVEFELLRTSDEFYRAPIYKKNKMLTDLAENYTDDEVIKYASNPRQR</sequence>
<dbReference type="EMBL" id="LIAE01007508">
    <property type="protein sequence ID" value="PAV78843.1"/>
    <property type="molecule type" value="Genomic_DNA"/>
</dbReference>
<organism evidence="1 2">
    <name type="scientific">Diploscapter pachys</name>
    <dbReference type="NCBI Taxonomy" id="2018661"/>
    <lineage>
        <taxon>Eukaryota</taxon>
        <taxon>Metazoa</taxon>
        <taxon>Ecdysozoa</taxon>
        <taxon>Nematoda</taxon>
        <taxon>Chromadorea</taxon>
        <taxon>Rhabditida</taxon>
        <taxon>Rhabditina</taxon>
        <taxon>Rhabditomorpha</taxon>
        <taxon>Rhabditoidea</taxon>
        <taxon>Rhabditidae</taxon>
        <taxon>Diploscapter</taxon>
    </lineage>
</organism>
<comment type="caution">
    <text evidence="1">The sequence shown here is derived from an EMBL/GenBank/DDBJ whole genome shotgun (WGS) entry which is preliminary data.</text>
</comment>
<dbReference type="AlphaFoldDB" id="A0A2A2KYE6"/>
<gene>
    <name evidence="1" type="ORF">WR25_13863</name>
</gene>
<reference evidence="1 2" key="1">
    <citation type="journal article" date="2017" name="Curr. Biol.">
        <title>Genome architecture and evolution of a unichromosomal asexual nematode.</title>
        <authorList>
            <person name="Fradin H."/>
            <person name="Zegar C."/>
            <person name="Gutwein M."/>
            <person name="Lucas J."/>
            <person name="Kovtun M."/>
            <person name="Corcoran D."/>
            <person name="Baugh L.R."/>
            <person name="Kiontke K."/>
            <person name="Gunsalus K."/>
            <person name="Fitch D.H."/>
            <person name="Piano F."/>
        </authorList>
    </citation>
    <scope>NUCLEOTIDE SEQUENCE [LARGE SCALE GENOMIC DNA]</scope>
    <source>
        <strain evidence="1">PF1309</strain>
    </source>
</reference>
<protein>
    <submittedName>
        <fullName evidence="1">Uncharacterized protein</fullName>
    </submittedName>
</protein>
<dbReference type="Proteomes" id="UP000218231">
    <property type="component" value="Unassembled WGS sequence"/>
</dbReference>
<accession>A0A2A2KYE6</accession>
<evidence type="ECO:0000313" key="2">
    <source>
        <dbReference type="Proteomes" id="UP000218231"/>
    </source>
</evidence>
<name>A0A2A2KYE6_9BILA</name>
<keyword evidence="2" id="KW-1185">Reference proteome</keyword>